<keyword evidence="2" id="KW-1185">Reference proteome</keyword>
<evidence type="ECO:0000313" key="1">
    <source>
        <dbReference type="EMBL" id="KAJ5115341.1"/>
    </source>
</evidence>
<keyword evidence="1" id="KW-0418">Kinase</keyword>
<dbReference type="GeneID" id="81390850"/>
<keyword evidence="1" id="KW-0808">Transferase</keyword>
<dbReference type="SUPFAM" id="SSF56112">
    <property type="entry name" value="Protein kinase-like (PK-like)"/>
    <property type="match status" value="1"/>
</dbReference>
<dbReference type="Gene3D" id="1.10.510.10">
    <property type="entry name" value="Transferase(Phosphotransferase) domain 1"/>
    <property type="match status" value="1"/>
</dbReference>
<accession>A0A9W9GAZ8</accession>
<sequence>MTRFLQTLKKHSDNTRVYENLWILTAQFTVPANSAYQNLIYGDSRYWQARIGEFHRGNIQPNIYKAPEVLFDIEWSFNVDIWNVGVMAWDMFEDRHLFNALNEDRQYSPSHHVAERVAYLGLPLFTSWNVGSG</sequence>
<dbReference type="RefSeq" id="XP_056516532.1">
    <property type="nucleotide sequence ID" value="XM_056651682.1"/>
</dbReference>
<reference evidence="1" key="1">
    <citation type="submission" date="2022-11" db="EMBL/GenBank/DDBJ databases">
        <authorList>
            <person name="Petersen C."/>
        </authorList>
    </citation>
    <scope>NUCLEOTIDE SEQUENCE</scope>
    <source>
        <strain evidence="1">IBT 34128</strain>
    </source>
</reference>
<name>A0A9W9GAZ8_9EURO</name>
<dbReference type="Proteomes" id="UP001141434">
    <property type="component" value="Unassembled WGS sequence"/>
</dbReference>
<reference evidence="1" key="2">
    <citation type="journal article" date="2023" name="IMA Fungus">
        <title>Comparative genomic study of the Penicillium genus elucidates a diverse pangenome and 15 lateral gene transfer events.</title>
        <authorList>
            <person name="Petersen C."/>
            <person name="Sorensen T."/>
            <person name="Nielsen M.R."/>
            <person name="Sondergaard T.E."/>
            <person name="Sorensen J.L."/>
            <person name="Fitzpatrick D.A."/>
            <person name="Frisvad J.C."/>
            <person name="Nielsen K.L."/>
        </authorList>
    </citation>
    <scope>NUCLEOTIDE SEQUENCE</scope>
    <source>
        <strain evidence="1">IBT 34128</strain>
    </source>
</reference>
<dbReference type="InterPro" id="IPR011009">
    <property type="entry name" value="Kinase-like_dom_sf"/>
</dbReference>
<proteinExistence type="predicted"/>
<comment type="caution">
    <text evidence="1">The sequence shown here is derived from an EMBL/GenBank/DDBJ whole genome shotgun (WGS) entry which is preliminary data.</text>
</comment>
<protein>
    <submittedName>
        <fullName evidence="1">Protein kinase domain protein</fullName>
    </submittedName>
</protein>
<dbReference type="EMBL" id="JAPMSZ010000001">
    <property type="protein sequence ID" value="KAJ5115341.1"/>
    <property type="molecule type" value="Genomic_DNA"/>
</dbReference>
<evidence type="ECO:0000313" key="2">
    <source>
        <dbReference type="Proteomes" id="UP001141434"/>
    </source>
</evidence>
<dbReference type="GO" id="GO:0016301">
    <property type="term" value="F:kinase activity"/>
    <property type="evidence" value="ECO:0007669"/>
    <property type="project" value="UniProtKB-KW"/>
</dbReference>
<dbReference type="AlphaFoldDB" id="A0A9W9GAZ8"/>
<gene>
    <name evidence="1" type="ORF">NUU61_001100</name>
</gene>
<dbReference type="OrthoDB" id="5979581at2759"/>
<organism evidence="1 2">
    <name type="scientific">Penicillium alfredii</name>
    <dbReference type="NCBI Taxonomy" id="1506179"/>
    <lineage>
        <taxon>Eukaryota</taxon>
        <taxon>Fungi</taxon>
        <taxon>Dikarya</taxon>
        <taxon>Ascomycota</taxon>
        <taxon>Pezizomycotina</taxon>
        <taxon>Eurotiomycetes</taxon>
        <taxon>Eurotiomycetidae</taxon>
        <taxon>Eurotiales</taxon>
        <taxon>Aspergillaceae</taxon>
        <taxon>Penicillium</taxon>
    </lineage>
</organism>